<organism evidence="9 10">
    <name type="scientific">Pseudoalteromonas tunicata D2</name>
    <dbReference type="NCBI Taxonomy" id="87626"/>
    <lineage>
        <taxon>Bacteria</taxon>
        <taxon>Pseudomonadati</taxon>
        <taxon>Pseudomonadota</taxon>
        <taxon>Gammaproteobacteria</taxon>
        <taxon>Alteromonadales</taxon>
        <taxon>Pseudoalteromonadaceae</taxon>
        <taxon>Pseudoalteromonas</taxon>
    </lineage>
</organism>
<protein>
    <recommendedName>
        <fullName evidence="2">site-specific DNA-methyltransferase (adenine-specific)</fullName>
        <ecNumber evidence="2">2.1.1.72</ecNumber>
    </recommendedName>
</protein>
<dbReference type="eggNOG" id="COG0286">
    <property type="taxonomic scope" value="Bacteria"/>
</dbReference>
<evidence type="ECO:0000256" key="4">
    <source>
        <dbReference type="ARBA" id="ARBA00022679"/>
    </source>
</evidence>
<evidence type="ECO:0000259" key="8">
    <source>
        <dbReference type="Pfam" id="PF02384"/>
    </source>
</evidence>
<dbReference type="GO" id="GO:0008170">
    <property type="term" value="F:N-methyltransferase activity"/>
    <property type="evidence" value="ECO:0007669"/>
    <property type="project" value="InterPro"/>
</dbReference>
<dbReference type="GO" id="GO:0003677">
    <property type="term" value="F:DNA binding"/>
    <property type="evidence" value="ECO:0007669"/>
    <property type="project" value="InterPro"/>
</dbReference>
<dbReference type="Proteomes" id="UP000006201">
    <property type="component" value="Unassembled WGS sequence"/>
</dbReference>
<dbReference type="GO" id="GO:0009007">
    <property type="term" value="F:site-specific DNA-methyltransferase (adenine-specific) activity"/>
    <property type="evidence" value="ECO:0007669"/>
    <property type="project" value="UniProtKB-EC"/>
</dbReference>
<dbReference type="RefSeq" id="WP_009837846.1">
    <property type="nucleotide sequence ID" value="NZ_AAOH01000002.1"/>
</dbReference>
<evidence type="ECO:0000256" key="6">
    <source>
        <dbReference type="ARBA" id="ARBA00022747"/>
    </source>
</evidence>
<dbReference type="AlphaFoldDB" id="A4C7L9"/>
<keyword evidence="3 9" id="KW-0489">Methyltransferase</keyword>
<dbReference type="PANTHER" id="PTHR33841">
    <property type="entry name" value="DNA METHYLTRANSFERASE YEEA-RELATED"/>
    <property type="match status" value="1"/>
</dbReference>
<comment type="similarity">
    <text evidence="1">Belongs to the N(4)/N(6)-methyltransferase family.</text>
</comment>
<reference evidence="9 10" key="1">
    <citation type="submission" date="2006-02" db="EMBL/GenBank/DDBJ databases">
        <authorList>
            <person name="Moran M.A."/>
            <person name="Kjelleberg S."/>
            <person name="Egan S."/>
            <person name="Saunders N."/>
            <person name="Thomas T."/>
            <person name="Ferriera S."/>
            <person name="Johnson J."/>
            <person name="Kravitz S."/>
            <person name="Halpern A."/>
            <person name="Remington K."/>
            <person name="Beeson K."/>
            <person name="Tran B."/>
            <person name="Rogers Y.-H."/>
            <person name="Friedman R."/>
            <person name="Venter J.C."/>
        </authorList>
    </citation>
    <scope>NUCLEOTIDE SEQUENCE [LARGE SCALE GENOMIC DNA]</scope>
    <source>
        <strain evidence="9 10">D2</strain>
    </source>
</reference>
<accession>A4C7L9</accession>
<dbReference type="SUPFAM" id="SSF53335">
    <property type="entry name" value="S-adenosyl-L-methionine-dependent methyltransferases"/>
    <property type="match status" value="1"/>
</dbReference>
<dbReference type="PRINTS" id="PR00507">
    <property type="entry name" value="N12N6MTFRASE"/>
</dbReference>
<keyword evidence="6" id="KW-0680">Restriction system</keyword>
<evidence type="ECO:0000313" key="9">
    <source>
        <dbReference type="EMBL" id="EAR29973.1"/>
    </source>
</evidence>
<evidence type="ECO:0000256" key="2">
    <source>
        <dbReference type="ARBA" id="ARBA00011900"/>
    </source>
</evidence>
<evidence type="ECO:0000256" key="1">
    <source>
        <dbReference type="ARBA" id="ARBA00006594"/>
    </source>
</evidence>
<keyword evidence="5" id="KW-0949">S-adenosyl-L-methionine</keyword>
<evidence type="ECO:0000256" key="5">
    <source>
        <dbReference type="ARBA" id="ARBA00022691"/>
    </source>
</evidence>
<name>A4C7L9_9GAMM</name>
<evidence type="ECO:0000313" key="10">
    <source>
        <dbReference type="Proteomes" id="UP000006201"/>
    </source>
</evidence>
<keyword evidence="4 9" id="KW-0808">Transferase</keyword>
<dbReference type="InterPro" id="IPR029063">
    <property type="entry name" value="SAM-dependent_MTases_sf"/>
</dbReference>
<dbReference type="Gene3D" id="3.40.50.150">
    <property type="entry name" value="Vaccinia Virus protein VP39"/>
    <property type="match status" value="1"/>
</dbReference>
<dbReference type="EMBL" id="AAOH01000002">
    <property type="protein sequence ID" value="EAR29973.1"/>
    <property type="molecule type" value="Genomic_DNA"/>
</dbReference>
<dbReference type="Pfam" id="PF02384">
    <property type="entry name" value="N6_Mtase"/>
    <property type="match status" value="1"/>
</dbReference>
<comment type="catalytic activity">
    <reaction evidence="7">
        <text>a 2'-deoxyadenosine in DNA + S-adenosyl-L-methionine = an N(6)-methyl-2'-deoxyadenosine in DNA + S-adenosyl-L-homocysteine + H(+)</text>
        <dbReference type="Rhea" id="RHEA:15197"/>
        <dbReference type="Rhea" id="RHEA-COMP:12418"/>
        <dbReference type="Rhea" id="RHEA-COMP:12419"/>
        <dbReference type="ChEBI" id="CHEBI:15378"/>
        <dbReference type="ChEBI" id="CHEBI:57856"/>
        <dbReference type="ChEBI" id="CHEBI:59789"/>
        <dbReference type="ChEBI" id="CHEBI:90615"/>
        <dbReference type="ChEBI" id="CHEBI:90616"/>
        <dbReference type="EC" id="2.1.1.72"/>
    </reaction>
</comment>
<evidence type="ECO:0000256" key="7">
    <source>
        <dbReference type="ARBA" id="ARBA00047942"/>
    </source>
</evidence>
<evidence type="ECO:0000256" key="3">
    <source>
        <dbReference type="ARBA" id="ARBA00022603"/>
    </source>
</evidence>
<keyword evidence="10" id="KW-1185">Reference proteome</keyword>
<sequence length="490" mass="54804">MARKLKQVITSSGTDRRATGYYATPLLVAEYFYQRCVAINPEGHMVFDPCVGQEELLTPFIAANTKQAERFKLQSTDVLRHLSVYQSHFLQGDFLLTPKAQQTKASECDFIVANPPYNCHEVDYIKQHKADLKHKFKDVGVHNMYSMFLAAMIDKAADGCVIATICDSSFLTAKVHSKLRKKILSSCIIHDLILCPTDLFLDQGANVRTCILVLQKGRNLQQPRVRLLNRPLNQADFFAALAEECFIYKALTDIVLNSDVDNMELLVGVPCEIKALFDGPRLSAKFACISGVSTGNDHAFIRKQPEAGFSVPFYKNPSSSKFFCAPNGFLIDDFLHQSQCDANFNVRNQQYLMQSGITCSSMGIEFSACLLPQGSLFGVNPNIICDEQSSWWLVAYLNSDLVKYCVRGVLIRTNMITSGYVARLPLPDFTVLAKQQLAQLAKQAYQGARQQQDLAAPLASINQLVNKELKFSEQTIADIALFCRQIVKRT</sequence>
<dbReference type="PROSITE" id="PS00092">
    <property type="entry name" value="N6_MTASE"/>
    <property type="match status" value="1"/>
</dbReference>
<dbReference type="GO" id="GO:0032259">
    <property type="term" value="P:methylation"/>
    <property type="evidence" value="ECO:0007669"/>
    <property type="project" value="UniProtKB-KW"/>
</dbReference>
<dbReference type="HOGENOM" id="CLU_561147_0_0_6"/>
<comment type="caution">
    <text evidence="9">The sequence shown here is derived from an EMBL/GenBank/DDBJ whole genome shotgun (WGS) entry which is preliminary data.</text>
</comment>
<dbReference type="STRING" id="87626.PTD2_14174"/>
<proteinExistence type="inferred from homology"/>
<dbReference type="InterPro" id="IPR050953">
    <property type="entry name" value="N4_N6_ade-DNA_methylase"/>
</dbReference>
<dbReference type="EC" id="2.1.1.72" evidence="2"/>
<dbReference type="PANTHER" id="PTHR33841:SF5">
    <property type="entry name" value="DNA METHYLASE (MODIFICATION METHYLASE) (METHYLTRANSFERASE)-RELATED"/>
    <property type="match status" value="1"/>
</dbReference>
<gene>
    <name evidence="9" type="ORF">PTD2_14174</name>
</gene>
<dbReference type="InterPro" id="IPR003356">
    <property type="entry name" value="DNA_methylase_A-5"/>
</dbReference>
<dbReference type="GO" id="GO:0009307">
    <property type="term" value="P:DNA restriction-modification system"/>
    <property type="evidence" value="ECO:0007669"/>
    <property type="project" value="UniProtKB-KW"/>
</dbReference>
<dbReference type="OrthoDB" id="1079385at2"/>
<feature type="domain" description="DNA methylase adenine-specific" evidence="8">
    <location>
        <begin position="69"/>
        <end position="229"/>
    </location>
</feature>
<dbReference type="InterPro" id="IPR002052">
    <property type="entry name" value="DNA_methylase_N6_adenine_CS"/>
</dbReference>